<dbReference type="Proteomes" id="UP000054770">
    <property type="component" value="Unassembled WGS sequence"/>
</dbReference>
<sequence length="156" mass="17215">MRKATLCAIVLLGLAACSSDARWNEFRQTEPQLKEAREFALVECSGREECSQRWERAMEYVARYSATRIRHADSAGIETGRPLEAGVVYLSATRMPADKIAERARISLKGMCKGMYGMDGGPGWLYASCASQIRSIEMNFRAFVLAPLRGPASDAA</sequence>
<keyword evidence="3" id="KW-1185">Reference proteome</keyword>
<gene>
    <name evidence="2" type="ORF">AWB68_08079</name>
</gene>
<evidence type="ECO:0008006" key="4">
    <source>
        <dbReference type="Google" id="ProtNLM"/>
    </source>
</evidence>
<organism evidence="2 3">
    <name type="scientific">Caballeronia choica</name>
    <dbReference type="NCBI Taxonomy" id="326476"/>
    <lineage>
        <taxon>Bacteria</taxon>
        <taxon>Pseudomonadati</taxon>
        <taxon>Pseudomonadota</taxon>
        <taxon>Betaproteobacteria</taxon>
        <taxon>Burkholderiales</taxon>
        <taxon>Burkholderiaceae</taxon>
        <taxon>Caballeronia</taxon>
    </lineage>
</organism>
<dbReference type="AlphaFoldDB" id="A0A158L0T1"/>
<comment type="caution">
    <text evidence="2">The sequence shown here is derived from an EMBL/GenBank/DDBJ whole genome shotgun (WGS) entry which is preliminary data.</text>
</comment>
<feature type="signal peptide" evidence="1">
    <location>
        <begin position="1"/>
        <end position="23"/>
    </location>
</feature>
<protein>
    <recommendedName>
        <fullName evidence="4">Lipoprotein</fullName>
    </recommendedName>
</protein>
<reference evidence="2" key="1">
    <citation type="submission" date="2016-01" db="EMBL/GenBank/DDBJ databases">
        <authorList>
            <person name="Peeters C."/>
        </authorList>
    </citation>
    <scope>NUCLEOTIDE SEQUENCE [LARGE SCALE GENOMIC DNA]</scope>
    <source>
        <strain evidence="2">LMG 22940</strain>
    </source>
</reference>
<accession>A0A158L0T1</accession>
<evidence type="ECO:0000313" key="2">
    <source>
        <dbReference type="EMBL" id="SAL86583.1"/>
    </source>
</evidence>
<keyword evidence="1" id="KW-0732">Signal</keyword>
<evidence type="ECO:0000313" key="3">
    <source>
        <dbReference type="Proteomes" id="UP000054770"/>
    </source>
</evidence>
<name>A0A158L0T1_9BURK</name>
<proteinExistence type="predicted"/>
<feature type="chain" id="PRO_5011112682" description="Lipoprotein" evidence="1">
    <location>
        <begin position="24"/>
        <end position="156"/>
    </location>
</feature>
<evidence type="ECO:0000256" key="1">
    <source>
        <dbReference type="SAM" id="SignalP"/>
    </source>
</evidence>
<dbReference type="PROSITE" id="PS51257">
    <property type="entry name" value="PROKAR_LIPOPROTEIN"/>
    <property type="match status" value="1"/>
</dbReference>
<dbReference type="EMBL" id="FCON02000235">
    <property type="protein sequence ID" value="SAL86583.1"/>
    <property type="molecule type" value="Genomic_DNA"/>
</dbReference>